<feature type="region of interest" description="Disordered" evidence="1">
    <location>
        <begin position="142"/>
        <end position="165"/>
    </location>
</feature>
<name>A0ABR3D1C7_NEUIN</name>
<proteinExistence type="predicted"/>
<evidence type="ECO:0000313" key="4">
    <source>
        <dbReference type="EMBL" id="KAL0466486.1"/>
    </source>
</evidence>
<evidence type="ECO:0000256" key="1">
    <source>
        <dbReference type="SAM" id="MobiDB-lite"/>
    </source>
</evidence>
<evidence type="ECO:0008006" key="6">
    <source>
        <dbReference type="Google" id="ProtNLM"/>
    </source>
</evidence>
<dbReference type="EMBL" id="JAVLET010000012">
    <property type="protein sequence ID" value="KAL0466486.1"/>
    <property type="molecule type" value="Genomic_DNA"/>
</dbReference>
<protein>
    <recommendedName>
        <fullName evidence="6">Mid2 domain-containing protein</fullName>
    </recommendedName>
</protein>
<organism evidence="4 5">
    <name type="scientific">Neurospora intermedia</name>
    <dbReference type="NCBI Taxonomy" id="5142"/>
    <lineage>
        <taxon>Eukaryota</taxon>
        <taxon>Fungi</taxon>
        <taxon>Dikarya</taxon>
        <taxon>Ascomycota</taxon>
        <taxon>Pezizomycotina</taxon>
        <taxon>Sordariomycetes</taxon>
        <taxon>Sordariomycetidae</taxon>
        <taxon>Sordariales</taxon>
        <taxon>Sordariaceae</taxon>
        <taxon>Neurospora</taxon>
    </lineage>
</organism>
<feature type="region of interest" description="Disordered" evidence="1">
    <location>
        <begin position="61"/>
        <end position="112"/>
    </location>
</feature>
<comment type="caution">
    <text evidence="4">The sequence shown here is derived from an EMBL/GenBank/DDBJ whole genome shotgun (WGS) entry which is preliminary data.</text>
</comment>
<evidence type="ECO:0000256" key="3">
    <source>
        <dbReference type="SAM" id="SignalP"/>
    </source>
</evidence>
<keyword evidence="2" id="KW-0812">Transmembrane</keyword>
<reference evidence="4 5" key="1">
    <citation type="submission" date="2023-09" db="EMBL/GenBank/DDBJ databases">
        <title>Multi-omics analysis of a traditional fermented food reveals byproduct-associated fungal strains for waste-to-food upcycling.</title>
        <authorList>
            <consortium name="Lawrence Berkeley National Laboratory"/>
            <person name="Rekdal V.M."/>
            <person name="Villalobos-Escobedo J.M."/>
            <person name="Rodriguez-Valeron N."/>
            <person name="Garcia M.O."/>
            <person name="Vasquez D.P."/>
            <person name="Damayanti I."/>
            <person name="Sorensen P.M."/>
            <person name="Baidoo E.E."/>
            <person name="De Carvalho A.C."/>
            <person name="Riley R."/>
            <person name="Lipzen A."/>
            <person name="He G."/>
            <person name="Yan M."/>
            <person name="Haridas S."/>
            <person name="Daum C."/>
            <person name="Yoshinaga Y."/>
            <person name="Ng V."/>
            <person name="Grigoriev I.V."/>
            <person name="Munk R."/>
            <person name="Nuraida L."/>
            <person name="Wijaya C.H."/>
            <person name="Morales P.-C."/>
            <person name="Keasling J.D."/>
        </authorList>
    </citation>
    <scope>NUCLEOTIDE SEQUENCE [LARGE SCALE GENOMIC DNA]</scope>
    <source>
        <strain evidence="4 5">FGSC 2613</strain>
    </source>
</reference>
<feature type="chain" id="PRO_5045280421" description="Mid2 domain-containing protein" evidence="3">
    <location>
        <begin position="21"/>
        <end position="165"/>
    </location>
</feature>
<keyword evidence="2" id="KW-0472">Membrane</keyword>
<keyword evidence="5" id="KW-1185">Reference proteome</keyword>
<accession>A0ABR3D1C7</accession>
<keyword evidence="3" id="KW-0732">Signal</keyword>
<evidence type="ECO:0000313" key="5">
    <source>
        <dbReference type="Proteomes" id="UP001451303"/>
    </source>
</evidence>
<evidence type="ECO:0000256" key="2">
    <source>
        <dbReference type="SAM" id="Phobius"/>
    </source>
</evidence>
<dbReference type="Proteomes" id="UP001451303">
    <property type="component" value="Unassembled WGS sequence"/>
</dbReference>
<feature type="signal peptide" evidence="3">
    <location>
        <begin position="1"/>
        <end position="20"/>
    </location>
</feature>
<feature type="transmembrane region" description="Helical" evidence="2">
    <location>
        <begin position="116"/>
        <end position="137"/>
    </location>
</feature>
<keyword evidence="2" id="KW-1133">Transmembrane helix</keyword>
<gene>
    <name evidence="4" type="ORF">QR685DRAFT_580568</name>
</gene>
<sequence>MKPQILLSLVFSSLIGFSAASVNNSPAPRDQAAFINDLNIRKPTVQTVSQSITTAIHYVVRRQDGQPQAGAPDSGSGPGTGGQGQQPEKPKPTHDPIPTLAPSDSDSGSRGNGGQIGAIIGGVFAGIIGLILVVCVIKGRRARMEAQEEEEEEYEMRKQRRRGRR</sequence>